<evidence type="ECO:0000313" key="1">
    <source>
        <dbReference type="EMBL" id="RKS82750.1"/>
    </source>
</evidence>
<gene>
    <name evidence="1" type="ORF">BDK61_2067</name>
</gene>
<accession>A0A495R6A2</accession>
<evidence type="ECO:0000313" key="2">
    <source>
        <dbReference type="Proteomes" id="UP000268233"/>
    </source>
</evidence>
<reference evidence="1 2" key="1">
    <citation type="submission" date="2018-10" db="EMBL/GenBank/DDBJ databases">
        <title>Genomic Encyclopedia of Archaeal and Bacterial Type Strains, Phase II (KMG-II): from individual species to whole genera.</title>
        <authorList>
            <person name="Goeker M."/>
        </authorList>
    </citation>
    <scope>NUCLEOTIDE SEQUENCE [LARGE SCALE GENOMIC DNA]</scope>
    <source>
        <strain evidence="1 2">DSM 11927</strain>
    </source>
</reference>
<proteinExistence type="predicted"/>
<comment type="caution">
    <text evidence="1">The sequence shown here is derived from an EMBL/GenBank/DDBJ whole genome shotgun (WGS) entry which is preliminary data.</text>
</comment>
<dbReference type="Proteomes" id="UP000268233">
    <property type="component" value="Unassembled WGS sequence"/>
</dbReference>
<dbReference type="EMBL" id="RBWW01000001">
    <property type="protein sequence ID" value="RKS82750.1"/>
    <property type="molecule type" value="Genomic_DNA"/>
</dbReference>
<name>A0A495R6A2_9EURY</name>
<protein>
    <submittedName>
        <fullName evidence="1">Uncharacterized protein</fullName>
    </submittedName>
</protein>
<organism evidence="1 2">
    <name type="scientific">Haloarcula quadrata</name>
    <dbReference type="NCBI Taxonomy" id="182779"/>
    <lineage>
        <taxon>Archaea</taxon>
        <taxon>Methanobacteriati</taxon>
        <taxon>Methanobacteriota</taxon>
        <taxon>Stenosarchaea group</taxon>
        <taxon>Halobacteria</taxon>
        <taxon>Halobacteriales</taxon>
        <taxon>Haloarculaceae</taxon>
        <taxon>Haloarcula</taxon>
    </lineage>
</organism>
<dbReference type="AlphaFoldDB" id="A0A495R6A2"/>
<sequence>MDGFHLTVFIDLQYTLYPRIDKKYVAYLHRRSHVLILCLGGCGP</sequence>
<keyword evidence="2" id="KW-1185">Reference proteome</keyword>